<dbReference type="PANTHER" id="PTHR21485">
    <property type="entry name" value="HAD SUPERFAMILY MEMBERS CMAS AND KDSC"/>
    <property type="match status" value="1"/>
</dbReference>
<keyword evidence="1" id="KW-0808">Transferase</keyword>
<gene>
    <name evidence="1" type="ORF">CO704_07575</name>
</gene>
<organism evidence="1 2">
    <name type="scientific">Cedecea neteri</name>
    <dbReference type="NCBI Taxonomy" id="158822"/>
    <lineage>
        <taxon>Bacteria</taxon>
        <taxon>Pseudomonadati</taxon>
        <taxon>Pseudomonadota</taxon>
        <taxon>Gammaproteobacteria</taxon>
        <taxon>Enterobacterales</taxon>
        <taxon>Enterobacteriaceae</taxon>
        <taxon>Cedecea</taxon>
    </lineage>
</organism>
<keyword evidence="1" id="KW-0548">Nucleotidyltransferase</keyword>
<proteinExistence type="predicted"/>
<evidence type="ECO:0000313" key="1">
    <source>
        <dbReference type="EMBL" id="ATF91961.1"/>
    </source>
</evidence>
<dbReference type="AlphaFoldDB" id="A0A291DVY7"/>
<dbReference type="CDD" id="cd02513">
    <property type="entry name" value="CMP-NeuAc_Synthase"/>
    <property type="match status" value="1"/>
</dbReference>
<reference evidence="1 2" key="1">
    <citation type="submission" date="2017-09" db="EMBL/GenBank/DDBJ databases">
        <title>FDA dAtabase for Regulatory Grade micrObial Sequences (FDA-ARGOS): Supporting development and validation of Infectious Disease Dx tests.</title>
        <authorList>
            <person name="Minogue T."/>
            <person name="Wolcott M."/>
            <person name="Wasieloski L."/>
            <person name="Aguilar W."/>
            <person name="Moore D."/>
            <person name="Tallon L."/>
            <person name="Sadzewicz L."/>
            <person name="Ott S."/>
            <person name="Zhao X."/>
            <person name="Nagaraj S."/>
            <person name="Vavikolanu K."/>
            <person name="Aluvathingal J."/>
            <person name="Nadendla S."/>
            <person name="Sichtig H."/>
        </authorList>
    </citation>
    <scope>NUCLEOTIDE SEQUENCE [LARGE SCALE GENOMIC DNA]</scope>
    <source>
        <strain evidence="1 2">FDAARGOS_392</strain>
    </source>
</reference>
<dbReference type="RefSeq" id="WP_061276626.1">
    <property type="nucleotide sequence ID" value="NZ_CP023525.1"/>
</dbReference>
<dbReference type="InterPro" id="IPR050793">
    <property type="entry name" value="CMP-NeuNAc_synthase"/>
</dbReference>
<dbReference type="Pfam" id="PF02348">
    <property type="entry name" value="CTP_transf_3"/>
    <property type="match status" value="1"/>
</dbReference>
<dbReference type="InterPro" id="IPR029044">
    <property type="entry name" value="Nucleotide-diphossugar_trans"/>
</dbReference>
<dbReference type="Proteomes" id="UP000217979">
    <property type="component" value="Chromosome"/>
</dbReference>
<dbReference type="GO" id="GO:0008781">
    <property type="term" value="F:N-acylneuraminate cytidylyltransferase activity"/>
    <property type="evidence" value="ECO:0007669"/>
    <property type="project" value="TreeGrafter"/>
</dbReference>
<accession>A0A291DVY7</accession>
<dbReference type="Gene3D" id="3.90.550.10">
    <property type="entry name" value="Spore Coat Polysaccharide Biosynthesis Protein SpsA, Chain A"/>
    <property type="match status" value="1"/>
</dbReference>
<dbReference type="SUPFAM" id="SSF53448">
    <property type="entry name" value="Nucleotide-diphospho-sugar transferases"/>
    <property type="match status" value="1"/>
</dbReference>
<sequence length="234" mass="25942">MKNIAFIFARGGSKGLPGKNIKHLDGKPLLQYSIETAKASPSVSDVFVSTDDDQIKACAIAAGATVIDRPVELAGDKSPEWLAWRHAIEWVKEHYGIFDNFISLPATSPLRSVEDVEAAIAMRSDVEADICISVTPASRSPYFNMVKLSTQNITELVIKPEGDVFRRQDSPEVYDITTVVYVADPNFILNKYGIFSGKVTSIVVPKERAVDIDDIYDFYMAESLIKFKNESKND</sequence>
<dbReference type="PANTHER" id="PTHR21485:SF6">
    <property type="entry name" value="N-ACYLNEURAMINATE CYTIDYLYLTRANSFERASE-RELATED"/>
    <property type="match status" value="1"/>
</dbReference>
<dbReference type="EMBL" id="CP023525">
    <property type="protein sequence ID" value="ATF91961.1"/>
    <property type="molecule type" value="Genomic_DNA"/>
</dbReference>
<protein>
    <submittedName>
        <fullName evidence="1">Acylneuraminate cytidylyltransferase family protein</fullName>
    </submittedName>
</protein>
<name>A0A291DVY7_9ENTR</name>
<dbReference type="InterPro" id="IPR003329">
    <property type="entry name" value="Cytidylyl_trans"/>
</dbReference>
<evidence type="ECO:0000313" key="2">
    <source>
        <dbReference type="Proteomes" id="UP000217979"/>
    </source>
</evidence>